<dbReference type="OrthoDB" id="3267178at2"/>
<dbReference type="GO" id="GO:0015031">
    <property type="term" value="P:protein transport"/>
    <property type="evidence" value="ECO:0007669"/>
    <property type="project" value="UniProtKB-KW"/>
</dbReference>
<reference evidence="11 12" key="1">
    <citation type="submission" date="2013-08" db="EMBL/GenBank/DDBJ databases">
        <title>Genome sequencing of Cellulomonas carbonis T26.</title>
        <authorList>
            <person name="Chen F."/>
            <person name="Li Y."/>
            <person name="Wang G."/>
        </authorList>
    </citation>
    <scope>NUCLEOTIDE SEQUENCE [LARGE SCALE GENOMIC DNA]</scope>
    <source>
        <strain evidence="11 12">T26</strain>
    </source>
</reference>
<protein>
    <submittedName>
        <fullName evidence="11">Preprotein translocase subunit YajC</fullName>
    </submittedName>
</protein>
<comment type="similarity">
    <text evidence="2">Belongs to the YajC family.</text>
</comment>
<dbReference type="PANTHER" id="PTHR33909:SF1">
    <property type="entry name" value="SEC TRANSLOCON ACCESSORY COMPLEX SUBUNIT YAJC"/>
    <property type="match status" value="1"/>
</dbReference>
<keyword evidence="6" id="KW-0653">Protein transport</keyword>
<feature type="region of interest" description="Disordered" evidence="10">
    <location>
        <begin position="79"/>
        <end position="125"/>
    </location>
</feature>
<dbReference type="PANTHER" id="PTHR33909">
    <property type="entry name" value="SEC TRANSLOCON ACCESSORY COMPLEX SUBUNIT YAJC"/>
    <property type="match status" value="1"/>
</dbReference>
<dbReference type="AlphaFoldDB" id="A0A0A0BX50"/>
<evidence type="ECO:0000256" key="3">
    <source>
        <dbReference type="ARBA" id="ARBA00022448"/>
    </source>
</evidence>
<keyword evidence="3" id="KW-0813">Transport</keyword>
<keyword evidence="9" id="KW-0472">Membrane</keyword>
<evidence type="ECO:0000256" key="7">
    <source>
        <dbReference type="ARBA" id="ARBA00022989"/>
    </source>
</evidence>
<evidence type="ECO:0000256" key="1">
    <source>
        <dbReference type="ARBA" id="ARBA00004162"/>
    </source>
</evidence>
<evidence type="ECO:0000256" key="6">
    <source>
        <dbReference type="ARBA" id="ARBA00022927"/>
    </source>
</evidence>
<evidence type="ECO:0000313" key="12">
    <source>
        <dbReference type="Proteomes" id="UP000029839"/>
    </source>
</evidence>
<sequence length="125" mass="13490">MEFLLPLAVALALLWLMTGRTRKMQREAASFRSNLGPGQRVMTASGLLGTVVAVHDDAVELEIAPGVTTRWVHAAIAKAVPTDEPEDDGAVEDDGDDELQVPDDASSLVAPDDVDERRRDDEGPR</sequence>
<evidence type="ECO:0000256" key="4">
    <source>
        <dbReference type="ARBA" id="ARBA00022475"/>
    </source>
</evidence>
<dbReference type="EMBL" id="AXCY01000003">
    <property type="protein sequence ID" value="KGM12511.1"/>
    <property type="molecule type" value="Genomic_DNA"/>
</dbReference>
<feature type="compositionally biased region" description="Acidic residues" evidence="10">
    <location>
        <begin position="83"/>
        <end position="101"/>
    </location>
</feature>
<evidence type="ECO:0000256" key="5">
    <source>
        <dbReference type="ARBA" id="ARBA00022692"/>
    </source>
</evidence>
<keyword evidence="8" id="KW-0811">Translocation</keyword>
<comment type="subcellular location">
    <subcellularLocation>
        <location evidence="1">Cell membrane</location>
        <topology evidence="1">Single-pass membrane protein</topology>
    </subcellularLocation>
</comment>
<keyword evidence="5" id="KW-0812">Transmembrane</keyword>
<dbReference type="SMART" id="SM01323">
    <property type="entry name" value="YajC"/>
    <property type="match status" value="1"/>
</dbReference>
<gene>
    <name evidence="11" type="ORF">N868_09565</name>
</gene>
<dbReference type="GO" id="GO:0005886">
    <property type="term" value="C:plasma membrane"/>
    <property type="evidence" value="ECO:0007669"/>
    <property type="project" value="UniProtKB-SubCell"/>
</dbReference>
<keyword evidence="7" id="KW-1133">Transmembrane helix</keyword>
<organism evidence="11 12">
    <name type="scientific">Cellulomonas carbonis T26</name>
    <dbReference type="NCBI Taxonomy" id="947969"/>
    <lineage>
        <taxon>Bacteria</taxon>
        <taxon>Bacillati</taxon>
        <taxon>Actinomycetota</taxon>
        <taxon>Actinomycetes</taxon>
        <taxon>Micrococcales</taxon>
        <taxon>Cellulomonadaceae</taxon>
        <taxon>Cellulomonas</taxon>
    </lineage>
</organism>
<evidence type="ECO:0000256" key="9">
    <source>
        <dbReference type="ARBA" id="ARBA00023136"/>
    </source>
</evidence>
<reference evidence="11 12" key="2">
    <citation type="journal article" date="2015" name="Stand. Genomic Sci.">
        <title>Draft genome sequence of Cellulomonas carbonis T26(T) and comparative analysis of six Cellulomonas genomes.</title>
        <authorList>
            <person name="Zhuang W."/>
            <person name="Zhang S."/>
            <person name="Xia X."/>
            <person name="Wang G."/>
        </authorList>
    </citation>
    <scope>NUCLEOTIDE SEQUENCE [LARGE SCALE GENOMIC DNA]</scope>
    <source>
        <strain evidence="11 12">T26</strain>
    </source>
</reference>
<dbReference type="RefSeq" id="WP_043602333.1">
    <property type="nucleotide sequence ID" value="NZ_AXCY01000003.1"/>
</dbReference>
<dbReference type="Pfam" id="PF02699">
    <property type="entry name" value="YajC"/>
    <property type="match status" value="1"/>
</dbReference>
<proteinExistence type="inferred from homology"/>
<dbReference type="NCBIfam" id="TIGR00739">
    <property type="entry name" value="yajC"/>
    <property type="match status" value="1"/>
</dbReference>
<comment type="caution">
    <text evidence="11">The sequence shown here is derived from an EMBL/GenBank/DDBJ whole genome shotgun (WGS) entry which is preliminary data.</text>
</comment>
<dbReference type="InterPro" id="IPR003849">
    <property type="entry name" value="Preprotein_translocase_YajC"/>
</dbReference>
<evidence type="ECO:0000256" key="10">
    <source>
        <dbReference type="SAM" id="MobiDB-lite"/>
    </source>
</evidence>
<dbReference type="PRINTS" id="PR01853">
    <property type="entry name" value="YAJCTRNLCASE"/>
</dbReference>
<name>A0A0A0BX50_9CELL</name>
<keyword evidence="4" id="KW-1003">Cell membrane</keyword>
<evidence type="ECO:0000313" key="11">
    <source>
        <dbReference type="EMBL" id="KGM12511.1"/>
    </source>
</evidence>
<dbReference type="Proteomes" id="UP000029839">
    <property type="component" value="Unassembled WGS sequence"/>
</dbReference>
<feature type="compositionally biased region" description="Basic and acidic residues" evidence="10">
    <location>
        <begin position="115"/>
        <end position="125"/>
    </location>
</feature>
<keyword evidence="12" id="KW-1185">Reference proteome</keyword>
<evidence type="ECO:0000256" key="2">
    <source>
        <dbReference type="ARBA" id="ARBA00006742"/>
    </source>
</evidence>
<accession>A0A0A0BX50</accession>
<evidence type="ECO:0000256" key="8">
    <source>
        <dbReference type="ARBA" id="ARBA00023010"/>
    </source>
</evidence>